<dbReference type="AlphaFoldDB" id="A0A0E9XG80"/>
<name>A0A0E9XG80_ANGAN</name>
<accession>A0A0E9XG80</accession>
<reference evidence="1" key="2">
    <citation type="journal article" date="2015" name="Fish Shellfish Immunol.">
        <title>Early steps in the European eel (Anguilla anguilla)-Vibrio vulnificus interaction in the gills: Role of the RtxA13 toxin.</title>
        <authorList>
            <person name="Callol A."/>
            <person name="Pajuelo D."/>
            <person name="Ebbesson L."/>
            <person name="Teles M."/>
            <person name="MacKenzie S."/>
            <person name="Amaro C."/>
        </authorList>
    </citation>
    <scope>NUCLEOTIDE SEQUENCE</scope>
</reference>
<proteinExistence type="predicted"/>
<dbReference type="EMBL" id="GBXM01007874">
    <property type="protein sequence ID" value="JAI00704.1"/>
    <property type="molecule type" value="Transcribed_RNA"/>
</dbReference>
<evidence type="ECO:0000313" key="1">
    <source>
        <dbReference type="EMBL" id="JAI00704.1"/>
    </source>
</evidence>
<organism evidence="1">
    <name type="scientific">Anguilla anguilla</name>
    <name type="common">European freshwater eel</name>
    <name type="synonym">Muraena anguilla</name>
    <dbReference type="NCBI Taxonomy" id="7936"/>
    <lineage>
        <taxon>Eukaryota</taxon>
        <taxon>Metazoa</taxon>
        <taxon>Chordata</taxon>
        <taxon>Craniata</taxon>
        <taxon>Vertebrata</taxon>
        <taxon>Euteleostomi</taxon>
        <taxon>Actinopterygii</taxon>
        <taxon>Neopterygii</taxon>
        <taxon>Teleostei</taxon>
        <taxon>Anguilliformes</taxon>
        <taxon>Anguillidae</taxon>
        <taxon>Anguilla</taxon>
    </lineage>
</organism>
<sequence length="24" mass="2838">MATVWRRTGSRGELRERGQFEVIC</sequence>
<protein>
    <submittedName>
        <fullName evidence="1">Uncharacterized protein</fullName>
    </submittedName>
</protein>
<reference evidence="1" key="1">
    <citation type="submission" date="2014-11" db="EMBL/GenBank/DDBJ databases">
        <authorList>
            <person name="Amaro Gonzalez C."/>
        </authorList>
    </citation>
    <scope>NUCLEOTIDE SEQUENCE</scope>
</reference>